<keyword evidence="8" id="KW-0482">Metalloprotease</keyword>
<feature type="domain" description="Aminopeptidase P N-terminal" evidence="12">
    <location>
        <begin position="31"/>
        <end position="161"/>
    </location>
</feature>
<keyword evidence="5" id="KW-0645">Protease</keyword>
<keyword evidence="7" id="KW-0378">Hydrolase</keyword>
<keyword evidence="9" id="KW-0464">Manganese</keyword>
<accession>A0A6M4INE5</accession>
<dbReference type="InterPro" id="IPR007865">
    <property type="entry name" value="Aminopep_P_N"/>
</dbReference>
<reference evidence="13 14" key="1">
    <citation type="submission" date="2020-05" db="EMBL/GenBank/DDBJ databases">
        <title>Complete genome sequence of Gemmatimonas greenlandica TET16.</title>
        <authorList>
            <person name="Zeng Y."/>
        </authorList>
    </citation>
    <scope>NUCLEOTIDE SEQUENCE [LARGE SCALE GENOMIC DNA]</scope>
    <source>
        <strain evidence="13 14">TET16</strain>
    </source>
</reference>
<keyword evidence="11" id="KW-0732">Signal</keyword>
<evidence type="ECO:0000256" key="1">
    <source>
        <dbReference type="ARBA" id="ARBA00001424"/>
    </source>
</evidence>
<evidence type="ECO:0000256" key="6">
    <source>
        <dbReference type="ARBA" id="ARBA00022723"/>
    </source>
</evidence>
<dbReference type="RefSeq" id="WP_171225675.1">
    <property type="nucleotide sequence ID" value="NZ_CP053085.1"/>
</dbReference>
<comment type="similarity">
    <text evidence="3 10">Belongs to the peptidase M24B family.</text>
</comment>
<evidence type="ECO:0000256" key="2">
    <source>
        <dbReference type="ARBA" id="ARBA00001936"/>
    </source>
</evidence>
<evidence type="ECO:0000256" key="4">
    <source>
        <dbReference type="ARBA" id="ARBA00012574"/>
    </source>
</evidence>
<dbReference type="SUPFAM" id="SSF55920">
    <property type="entry name" value="Creatinase/aminopeptidase"/>
    <property type="match status" value="1"/>
</dbReference>
<dbReference type="GO" id="GO:0006508">
    <property type="term" value="P:proteolysis"/>
    <property type="evidence" value="ECO:0007669"/>
    <property type="project" value="UniProtKB-KW"/>
</dbReference>
<dbReference type="PANTHER" id="PTHR43226:SF4">
    <property type="entry name" value="XAA-PRO AMINOPEPTIDASE 3"/>
    <property type="match status" value="1"/>
</dbReference>
<comment type="cofactor">
    <cofactor evidence="2">
        <name>Mn(2+)</name>
        <dbReference type="ChEBI" id="CHEBI:29035"/>
    </cofactor>
</comment>
<dbReference type="InterPro" id="IPR001131">
    <property type="entry name" value="Peptidase_M24B_aminopep-P_CS"/>
</dbReference>
<dbReference type="SUPFAM" id="SSF53092">
    <property type="entry name" value="Creatinase/prolidase N-terminal domain"/>
    <property type="match status" value="1"/>
</dbReference>
<feature type="chain" id="PRO_5026813071" description="Xaa-Pro aminopeptidase" evidence="11">
    <location>
        <begin position="20"/>
        <end position="484"/>
    </location>
</feature>
<protein>
    <recommendedName>
        <fullName evidence="4">Xaa-Pro aminopeptidase</fullName>
        <ecNumber evidence="4">3.4.11.9</ecNumber>
    </recommendedName>
</protein>
<dbReference type="Gene3D" id="3.40.350.10">
    <property type="entry name" value="Creatinase/prolidase N-terminal domain"/>
    <property type="match status" value="1"/>
</dbReference>
<feature type="signal peptide" evidence="11">
    <location>
        <begin position="1"/>
        <end position="19"/>
    </location>
</feature>
<dbReference type="SMART" id="SM01011">
    <property type="entry name" value="AMP_N"/>
    <property type="match status" value="1"/>
</dbReference>
<evidence type="ECO:0000259" key="12">
    <source>
        <dbReference type="SMART" id="SM01011"/>
    </source>
</evidence>
<dbReference type="InterPro" id="IPR029149">
    <property type="entry name" value="Creatin/AminoP/Spt16_N"/>
</dbReference>
<dbReference type="InterPro" id="IPR000994">
    <property type="entry name" value="Pept_M24"/>
</dbReference>
<dbReference type="Proteomes" id="UP000500938">
    <property type="component" value="Chromosome"/>
</dbReference>
<evidence type="ECO:0000256" key="10">
    <source>
        <dbReference type="RuleBase" id="RU000590"/>
    </source>
</evidence>
<keyword evidence="14" id="KW-1185">Reference proteome</keyword>
<evidence type="ECO:0000256" key="7">
    <source>
        <dbReference type="ARBA" id="ARBA00022801"/>
    </source>
</evidence>
<proteinExistence type="inferred from homology"/>
<dbReference type="EMBL" id="CP053085">
    <property type="protein sequence ID" value="QJR36240.1"/>
    <property type="molecule type" value="Genomic_DNA"/>
</dbReference>
<dbReference type="Pfam" id="PF05195">
    <property type="entry name" value="AMP_N"/>
    <property type="match status" value="1"/>
</dbReference>
<comment type="catalytic activity">
    <reaction evidence="1">
        <text>Release of any N-terminal amino acid, including proline, that is linked to proline, even from a dipeptide or tripeptide.</text>
        <dbReference type="EC" id="3.4.11.9"/>
    </reaction>
</comment>
<dbReference type="GO" id="GO:0070006">
    <property type="term" value="F:metalloaminopeptidase activity"/>
    <property type="evidence" value="ECO:0007669"/>
    <property type="project" value="InterPro"/>
</dbReference>
<evidence type="ECO:0000313" key="14">
    <source>
        <dbReference type="Proteomes" id="UP000500938"/>
    </source>
</evidence>
<organism evidence="13 14">
    <name type="scientific">Gemmatimonas groenlandica</name>
    <dbReference type="NCBI Taxonomy" id="2732249"/>
    <lineage>
        <taxon>Bacteria</taxon>
        <taxon>Pseudomonadati</taxon>
        <taxon>Gemmatimonadota</taxon>
        <taxon>Gemmatimonadia</taxon>
        <taxon>Gemmatimonadales</taxon>
        <taxon>Gemmatimonadaceae</taxon>
        <taxon>Gemmatimonas</taxon>
    </lineage>
</organism>
<evidence type="ECO:0000256" key="9">
    <source>
        <dbReference type="ARBA" id="ARBA00023211"/>
    </source>
</evidence>
<evidence type="ECO:0000256" key="3">
    <source>
        <dbReference type="ARBA" id="ARBA00008766"/>
    </source>
</evidence>
<evidence type="ECO:0000256" key="11">
    <source>
        <dbReference type="SAM" id="SignalP"/>
    </source>
</evidence>
<gene>
    <name evidence="13" type="ORF">HKW67_12340</name>
</gene>
<dbReference type="GO" id="GO:0030145">
    <property type="term" value="F:manganese ion binding"/>
    <property type="evidence" value="ECO:0007669"/>
    <property type="project" value="InterPro"/>
</dbReference>
<dbReference type="PANTHER" id="PTHR43226">
    <property type="entry name" value="XAA-PRO AMINOPEPTIDASE 3"/>
    <property type="match status" value="1"/>
</dbReference>
<dbReference type="PROSITE" id="PS00491">
    <property type="entry name" value="PROLINE_PEPTIDASE"/>
    <property type="match status" value="1"/>
</dbReference>
<dbReference type="Gene3D" id="3.90.230.10">
    <property type="entry name" value="Creatinase/methionine aminopeptidase superfamily"/>
    <property type="match status" value="1"/>
</dbReference>
<dbReference type="KEGG" id="ggr:HKW67_12340"/>
<evidence type="ECO:0000256" key="5">
    <source>
        <dbReference type="ARBA" id="ARBA00022670"/>
    </source>
</evidence>
<evidence type="ECO:0000313" key="13">
    <source>
        <dbReference type="EMBL" id="QJR36240.1"/>
    </source>
</evidence>
<dbReference type="EC" id="3.4.11.9" evidence="4"/>
<dbReference type="InterPro" id="IPR052433">
    <property type="entry name" value="X-Pro_dipept-like"/>
</dbReference>
<dbReference type="InterPro" id="IPR036005">
    <property type="entry name" value="Creatinase/aminopeptidase-like"/>
</dbReference>
<sequence>MSRLLPWSLVLALAPFVTAAGQRPLGAPPAVARAEYAARREALASALVGDGVILALGGREPREDYVSFFQATNFYYLTGMREPDAALVGVKQGATVEWTVFVQPKEPSREVWTGNRVGPENAEATWGVRGRSMAELDAAVDSLMRSAPAPVLSVVADLGFANRLTLDDQYIAAVKSRMPTLTVRNISREVGKLRAYKSDAELALIKRATAITVGAHADAAKAVKPDGFEYEVQADLERALRRQGAERPSFSSIVGSGPNGTTLHYNANDRQMKRGEMVVVDIGASFDGYAADMTRSYPVGGQFTPEQRAVYQVVRDAQAAAERQARGGRRAGSMSDSSNAVLAAGLARLGLIESADATYDCSADGKSQCKQYRLFYMHGLGHGIGLEVHDPDRYEVDGTLQPGSVFTIEPGIYVRENVVDVLPKTERNGALAAKLAAAVRKYRNIGVRIEDDYLIARDGSLEWLTKSPREIQEIEAVMRAVRVF</sequence>
<dbReference type="AlphaFoldDB" id="A0A6M4INE5"/>
<keyword evidence="6 10" id="KW-0479">Metal-binding</keyword>
<name>A0A6M4INE5_9BACT</name>
<evidence type="ECO:0000256" key="8">
    <source>
        <dbReference type="ARBA" id="ARBA00023049"/>
    </source>
</evidence>
<dbReference type="Pfam" id="PF00557">
    <property type="entry name" value="Peptidase_M24"/>
    <property type="match status" value="1"/>
</dbReference>